<evidence type="ECO:0000313" key="9">
    <source>
        <dbReference type="Proteomes" id="UP001595916"/>
    </source>
</evidence>
<organism evidence="8 9">
    <name type="scientific">Filifactor villosus</name>
    <dbReference type="NCBI Taxonomy" id="29374"/>
    <lineage>
        <taxon>Bacteria</taxon>
        <taxon>Bacillati</taxon>
        <taxon>Bacillota</taxon>
        <taxon>Clostridia</taxon>
        <taxon>Peptostreptococcales</taxon>
        <taxon>Filifactoraceae</taxon>
        <taxon>Filifactor</taxon>
    </lineage>
</organism>
<protein>
    <recommendedName>
        <fullName evidence="2">Poly(3-hydroxyalkanoate) polymerase subunit PhaC</fullName>
    </recommendedName>
    <alternativeName>
        <fullName evidence="6">PHB synthase subunit PhaC</fullName>
    </alternativeName>
</protein>
<keyword evidence="9" id="KW-1185">Reference proteome</keyword>
<dbReference type="InterPro" id="IPR029058">
    <property type="entry name" value="AB_hydrolase_fold"/>
</dbReference>
<evidence type="ECO:0000256" key="3">
    <source>
        <dbReference type="ARBA" id="ARBA00022679"/>
    </source>
</evidence>
<keyword evidence="3" id="KW-0808">Transferase</keyword>
<dbReference type="Gene3D" id="3.40.50.1820">
    <property type="entry name" value="alpha/beta hydrolase"/>
    <property type="match status" value="1"/>
</dbReference>
<dbReference type="NCBIfam" id="TIGR01836">
    <property type="entry name" value="PHA_synth_III_C"/>
    <property type="match status" value="1"/>
</dbReference>
<name>A0ABV9QM34_9FIRM</name>
<evidence type="ECO:0000256" key="2">
    <source>
        <dbReference type="ARBA" id="ARBA00019065"/>
    </source>
</evidence>
<accession>A0ABV9QM34</accession>
<dbReference type="InterPro" id="IPR000073">
    <property type="entry name" value="AB_hydrolase_1"/>
</dbReference>
<proteinExistence type="predicted"/>
<dbReference type="PANTHER" id="PTHR36837">
    <property type="entry name" value="POLY(3-HYDROXYALKANOATE) POLYMERASE SUBUNIT PHAC"/>
    <property type="match status" value="1"/>
</dbReference>
<dbReference type="EMBL" id="JBHSHL010000022">
    <property type="protein sequence ID" value="MFC4804721.1"/>
    <property type="molecule type" value="Genomic_DNA"/>
</dbReference>
<comment type="caution">
    <text evidence="8">The sequence shown here is derived from an EMBL/GenBank/DDBJ whole genome shotgun (WGS) entry which is preliminary data.</text>
</comment>
<dbReference type="RefSeq" id="WP_379788236.1">
    <property type="nucleotide sequence ID" value="NZ_JBHSHL010000022.1"/>
</dbReference>
<dbReference type="Proteomes" id="UP001595916">
    <property type="component" value="Unassembled WGS sequence"/>
</dbReference>
<dbReference type="PANTHER" id="PTHR36837:SF2">
    <property type="entry name" value="POLY(3-HYDROXYALKANOATE) POLYMERASE SUBUNIT PHAC"/>
    <property type="match status" value="1"/>
</dbReference>
<evidence type="ECO:0000256" key="6">
    <source>
        <dbReference type="ARBA" id="ARBA00033356"/>
    </source>
</evidence>
<dbReference type="InterPro" id="IPR010125">
    <property type="entry name" value="PHA_synth_III_C"/>
</dbReference>
<sequence length="358" mass="41139">MCKVYDWKKNFEDNIKIQKKFLEGFETMMHLNDTKPGFSKKTEIYAEDKMRLYRYKPLKKDISSIPTLIIYALVNRETMMDLQEGNSFVESMLNDGHDLYIIDWGYPTHEDMYLTLEDYIEEYIDNAVEAVKNDSRSKKINILGVCQGGTLSLIYSALHPENVNSLITMVAPVDFSTDDGLLFRWSKDLNIDKMVDAYGVIPGDFMNNGFLTLKPISLMISKYLNLIDDFDKPDVMHNFLTMENWIFDSPGQAGETIRQFINDLYKKNKLIKGELMIGQKQVNLKNITMPVLNIYAEKDHIVPPAASKPLEQYIGTKDIETHSIPTGHIGMYVSSKSKKQVSPLISGWLKKKSENPKK</sequence>
<keyword evidence="4" id="KW-0583">PHB biosynthesis</keyword>
<dbReference type="InterPro" id="IPR051321">
    <property type="entry name" value="PHA/PHB_synthase"/>
</dbReference>
<evidence type="ECO:0000256" key="4">
    <source>
        <dbReference type="ARBA" id="ARBA00022752"/>
    </source>
</evidence>
<reference evidence="9" key="1">
    <citation type="journal article" date="2019" name="Int. J. Syst. Evol. Microbiol.">
        <title>The Global Catalogue of Microorganisms (GCM) 10K type strain sequencing project: providing services to taxonomists for standard genome sequencing and annotation.</title>
        <authorList>
            <consortium name="The Broad Institute Genomics Platform"/>
            <consortium name="The Broad Institute Genome Sequencing Center for Infectious Disease"/>
            <person name="Wu L."/>
            <person name="Ma J."/>
        </authorList>
    </citation>
    <scope>NUCLEOTIDE SEQUENCE [LARGE SCALE GENOMIC DNA]</scope>
    <source>
        <strain evidence="9">CCUG 46385</strain>
    </source>
</reference>
<keyword evidence="5" id="KW-0012">Acyltransferase</keyword>
<feature type="domain" description="AB hydrolase-1" evidence="7">
    <location>
        <begin position="83"/>
        <end position="331"/>
    </location>
</feature>
<dbReference type="SUPFAM" id="SSF53474">
    <property type="entry name" value="alpha/beta-Hydrolases"/>
    <property type="match status" value="1"/>
</dbReference>
<evidence type="ECO:0000256" key="1">
    <source>
        <dbReference type="ARBA" id="ARBA00004683"/>
    </source>
</evidence>
<evidence type="ECO:0000256" key="5">
    <source>
        <dbReference type="ARBA" id="ARBA00023315"/>
    </source>
</evidence>
<gene>
    <name evidence="8" type="primary">phaC</name>
    <name evidence="8" type="ORF">ACFO4R_06450</name>
</gene>
<evidence type="ECO:0000313" key="8">
    <source>
        <dbReference type="EMBL" id="MFC4804721.1"/>
    </source>
</evidence>
<evidence type="ECO:0000259" key="7">
    <source>
        <dbReference type="Pfam" id="PF00561"/>
    </source>
</evidence>
<dbReference type="Pfam" id="PF00561">
    <property type="entry name" value="Abhydrolase_1"/>
    <property type="match status" value="1"/>
</dbReference>
<comment type="pathway">
    <text evidence="1">Biopolymer metabolism; poly-(R)-3-hydroxybutanoate biosynthesis.</text>
</comment>